<feature type="domain" description="Subtelomeric hrmA-associated cluster protein AFUB-079030/YDR124W-like helical bundle" evidence="2">
    <location>
        <begin position="143"/>
        <end position="258"/>
    </location>
</feature>
<dbReference type="Proteomes" id="UP000818624">
    <property type="component" value="Chromosome 1"/>
</dbReference>
<accession>A0ABY8ELQ0</accession>
<feature type="region of interest" description="Disordered" evidence="1">
    <location>
        <begin position="628"/>
        <end position="651"/>
    </location>
</feature>
<dbReference type="InterPro" id="IPR047092">
    <property type="entry name" value="AFUB_07903/YDR124W-like_hel"/>
</dbReference>
<feature type="compositionally biased region" description="Polar residues" evidence="1">
    <location>
        <begin position="291"/>
        <end position="307"/>
    </location>
</feature>
<evidence type="ECO:0000313" key="4">
    <source>
        <dbReference type="Proteomes" id="UP000818624"/>
    </source>
</evidence>
<evidence type="ECO:0000256" key="1">
    <source>
        <dbReference type="SAM" id="MobiDB-lite"/>
    </source>
</evidence>
<dbReference type="PANTHER" id="PTHR36102:SF1">
    <property type="entry name" value="YDR124W-LIKE HELICAL BUNDLE DOMAIN-CONTAINING PROTEIN"/>
    <property type="match status" value="1"/>
</dbReference>
<feature type="region of interest" description="Disordered" evidence="1">
    <location>
        <begin position="289"/>
        <end position="351"/>
    </location>
</feature>
<dbReference type="Pfam" id="PF11001">
    <property type="entry name" value="AFUB_07903_YDR124W_hel"/>
    <property type="match status" value="1"/>
</dbReference>
<proteinExistence type="predicted"/>
<feature type="region of interest" description="Disordered" evidence="1">
    <location>
        <begin position="383"/>
        <end position="405"/>
    </location>
</feature>
<reference evidence="3 4" key="1">
    <citation type="journal article" date="2020" name="Elife">
        <title>Loss of centromere function drives karyotype evolution in closely related Malassezia species.</title>
        <authorList>
            <person name="Sankaranarayanan S.R."/>
            <person name="Ianiri G."/>
            <person name="Coelho M.A."/>
            <person name="Reza M.H."/>
            <person name="Thimmappa B.C."/>
            <person name="Ganguly P."/>
            <person name="Vadnala R.N."/>
            <person name="Sun S."/>
            <person name="Siddharthan R."/>
            <person name="Tellgren-Roth C."/>
            <person name="Dawson T.L."/>
            <person name="Heitman J."/>
            <person name="Sanyal K."/>
        </authorList>
    </citation>
    <scope>NUCLEOTIDE SEQUENCE [LARGE SCALE GENOMIC DNA]</scope>
    <source>
        <strain evidence="3">CBS14141</strain>
    </source>
</reference>
<feature type="compositionally biased region" description="Low complexity" evidence="1">
    <location>
        <begin position="94"/>
        <end position="106"/>
    </location>
</feature>
<protein>
    <recommendedName>
        <fullName evidence="2">Subtelomeric hrmA-associated cluster protein AFUB-079030/YDR124W-like helical bundle domain-containing protein</fullName>
    </recommendedName>
</protein>
<dbReference type="PANTHER" id="PTHR36102">
    <property type="entry name" value="CHROMOSOME 10, WHOLE GENOME SHOTGUN SEQUENCE"/>
    <property type="match status" value="1"/>
</dbReference>
<evidence type="ECO:0000313" key="3">
    <source>
        <dbReference type="EMBL" id="WFD46482.1"/>
    </source>
</evidence>
<keyword evidence="4" id="KW-1185">Reference proteome</keyword>
<evidence type="ECO:0000259" key="2">
    <source>
        <dbReference type="Pfam" id="PF11001"/>
    </source>
</evidence>
<dbReference type="EMBL" id="CP046234">
    <property type="protein sequence ID" value="WFD46482.1"/>
    <property type="molecule type" value="Genomic_DNA"/>
</dbReference>
<feature type="compositionally biased region" description="Low complexity" evidence="1">
    <location>
        <begin position="395"/>
        <end position="405"/>
    </location>
</feature>
<sequence>MKSGVAEEARQLTLDSVPERRNPPVGNLTADDLLDDGQESVSGAATPAVSRMADDPFLESWSTLGSGSEKMPGAEDWSKLLKRTDLTDEPQPIGDSSGSAGSPSVSMMPQMSTPIRPPMRARTGSTGRVAANAHQPQHTIVLKNEAERTAFLEMRFGQLQQVMCKMIAKEWIKVIEPKKQTRYPYNKGEEAKPSWWPKDVRHKEPDHLMKPERHALLLAMLRLNQARIARLQLATAEVVVQIKSGRVSLLMDIYRVAREEENLRDQNLDINTPITVGVSSLEGWEGESVSAADTSATIETATPSASQVREDYAHTESLSRRLSTQRKRPRFDSAPEEMPERTGGAPMAWTPMNDPYNPYPTMRGVPHMSQHAMSGGVPVRSMPGMNAPSEQPMQPSFDSSDLSSYSPLNTRGDLPPTTPIPTAASHGALAQSPVGGRPSLVNYAAIEHEPQRSSLPGVLPVGNVGQPMKPTRSAPPQMPNSPEAWQMLQTHPHGQSFRMDQPAPSPLAMPHHRESEHRMSWTFAHPTSPMYPGNAPAQPTWGMPETPMQRPPMQNMGMSVGSSDVRFSPSFDASFSNSGPITPSNMSMHLHPVHPHMQAPGGATMGYHPPTGKSNTMLGTDLSTVPQAQPSEMGPFDVKLEPKPNVRYNGM</sequence>
<feature type="region of interest" description="Disordered" evidence="1">
    <location>
        <begin position="86"/>
        <end position="115"/>
    </location>
</feature>
<feature type="region of interest" description="Disordered" evidence="1">
    <location>
        <begin position="1"/>
        <end position="48"/>
    </location>
</feature>
<feature type="compositionally biased region" description="Basic and acidic residues" evidence="1">
    <location>
        <begin position="308"/>
        <end position="319"/>
    </location>
</feature>
<feature type="compositionally biased region" description="Basic and acidic residues" evidence="1">
    <location>
        <begin position="1"/>
        <end position="10"/>
    </location>
</feature>
<dbReference type="InterPro" id="IPR021264">
    <property type="entry name" value="AFUB_079030/YDR124W-like"/>
</dbReference>
<organism evidence="3 4">
    <name type="scientific">Malassezia furfur</name>
    <name type="common">Pityriasis versicolor infection agent</name>
    <name type="synonym">Pityrosporum furfur</name>
    <dbReference type="NCBI Taxonomy" id="55194"/>
    <lineage>
        <taxon>Eukaryota</taxon>
        <taxon>Fungi</taxon>
        <taxon>Dikarya</taxon>
        <taxon>Basidiomycota</taxon>
        <taxon>Ustilaginomycotina</taxon>
        <taxon>Malasseziomycetes</taxon>
        <taxon>Malasseziales</taxon>
        <taxon>Malasseziaceae</taxon>
        <taxon>Malassezia</taxon>
    </lineage>
</organism>
<name>A0ABY8ELQ0_MALFU</name>
<gene>
    <name evidence="3" type="ORF">GLX27_001118</name>
</gene>